<keyword evidence="3" id="KW-0812">Transmembrane</keyword>
<feature type="domain" description="Multidrug resistance protein MdtA-like barrel-sandwich hybrid" evidence="4">
    <location>
        <begin position="63"/>
        <end position="252"/>
    </location>
</feature>
<dbReference type="Pfam" id="PF25963">
    <property type="entry name" value="Beta-barrel_AAEA"/>
    <property type="match status" value="1"/>
</dbReference>
<evidence type="ECO:0000259" key="4">
    <source>
        <dbReference type="Pfam" id="PF25917"/>
    </source>
</evidence>
<dbReference type="GO" id="GO:0030313">
    <property type="term" value="C:cell envelope"/>
    <property type="evidence" value="ECO:0007669"/>
    <property type="project" value="UniProtKB-SubCell"/>
</dbReference>
<dbReference type="Proteomes" id="UP000031057">
    <property type="component" value="Unassembled WGS sequence"/>
</dbReference>
<comment type="caution">
    <text evidence="6">The sequence shown here is derived from an EMBL/GenBank/DDBJ whole genome shotgun (WGS) entry which is preliminary data.</text>
</comment>
<keyword evidence="3" id="KW-0472">Membrane</keyword>
<dbReference type="EMBL" id="JTDI01000003">
    <property type="protein sequence ID" value="KHK91143.1"/>
    <property type="molecule type" value="Genomic_DNA"/>
</dbReference>
<dbReference type="InterPro" id="IPR058634">
    <property type="entry name" value="AaeA-lik-b-barrel"/>
</dbReference>
<organism evidence="6 7">
    <name type="scientific">Novosphingobium malaysiense</name>
    <dbReference type="NCBI Taxonomy" id="1348853"/>
    <lineage>
        <taxon>Bacteria</taxon>
        <taxon>Pseudomonadati</taxon>
        <taxon>Pseudomonadota</taxon>
        <taxon>Alphaproteobacteria</taxon>
        <taxon>Sphingomonadales</taxon>
        <taxon>Sphingomonadaceae</taxon>
        <taxon>Novosphingobium</taxon>
    </lineage>
</organism>
<evidence type="ECO:0000313" key="6">
    <source>
        <dbReference type="EMBL" id="KHK91143.1"/>
    </source>
</evidence>
<evidence type="ECO:0000259" key="5">
    <source>
        <dbReference type="Pfam" id="PF25963"/>
    </source>
</evidence>
<keyword evidence="7" id="KW-1185">Reference proteome</keyword>
<dbReference type="PANTHER" id="PTHR30386">
    <property type="entry name" value="MEMBRANE FUSION SUBUNIT OF EMRAB-TOLC MULTIDRUG EFFLUX PUMP"/>
    <property type="match status" value="1"/>
</dbReference>
<comment type="subcellular location">
    <subcellularLocation>
        <location evidence="1">Cell envelope</location>
    </subcellularLocation>
</comment>
<dbReference type="InterPro" id="IPR050739">
    <property type="entry name" value="MFP"/>
</dbReference>
<feature type="coiled-coil region" evidence="2">
    <location>
        <begin position="95"/>
        <end position="136"/>
    </location>
</feature>
<keyword evidence="2" id="KW-0175">Coiled coil</keyword>
<dbReference type="Pfam" id="PF25917">
    <property type="entry name" value="BSH_RND"/>
    <property type="match status" value="1"/>
</dbReference>
<dbReference type="STRING" id="1348853.LK12_09530"/>
<gene>
    <name evidence="6" type="ORF">LK12_09530</name>
</gene>
<dbReference type="AlphaFoldDB" id="A0A0B1ZPH4"/>
<dbReference type="RefSeq" id="WP_039282687.1">
    <property type="nucleotide sequence ID" value="NZ_JTDI01000003.1"/>
</dbReference>
<dbReference type="PANTHER" id="PTHR30386:SF19">
    <property type="entry name" value="MULTIDRUG EXPORT PROTEIN EMRA-RELATED"/>
    <property type="match status" value="1"/>
</dbReference>
<dbReference type="Gene3D" id="2.40.30.170">
    <property type="match status" value="1"/>
</dbReference>
<evidence type="ECO:0000256" key="1">
    <source>
        <dbReference type="ARBA" id="ARBA00004196"/>
    </source>
</evidence>
<dbReference type="SUPFAM" id="SSF111369">
    <property type="entry name" value="HlyD-like secretion proteins"/>
    <property type="match status" value="2"/>
</dbReference>
<accession>A0A0B1ZPH4</accession>
<reference evidence="6 7" key="1">
    <citation type="submission" date="2014-10" db="EMBL/GenBank/DDBJ databases">
        <title>Genome sequence of Novosphingobium malaysiense MUSC 273(T).</title>
        <authorList>
            <person name="Lee L.-H."/>
        </authorList>
    </citation>
    <scope>NUCLEOTIDE SEQUENCE [LARGE SCALE GENOMIC DNA]</scope>
    <source>
        <strain evidence="6 7">MUSC 273</strain>
    </source>
</reference>
<dbReference type="Gene3D" id="2.40.50.100">
    <property type="match status" value="1"/>
</dbReference>
<keyword evidence="3" id="KW-1133">Transmembrane helix</keyword>
<evidence type="ECO:0000313" key="7">
    <source>
        <dbReference type="Proteomes" id="UP000031057"/>
    </source>
</evidence>
<evidence type="ECO:0000256" key="3">
    <source>
        <dbReference type="SAM" id="Phobius"/>
    </source>
</evidence>
<protein>
    <submittedName>
        <fullName evidence="6">Secretion protein HlyD</fullName>
    </submittedName>
</protein>
<feature type="transmembrane region" description="Helical" evidence="3">
    <location>
        <begin position="27"/>
        <end position="45"/>
    </location>
</feature>
<feature type="domain" description="p-hydroxybenzoic acid efflux pump subunit AaeA-like beta-barrel" evidence="5">
    <location>
        <begin position="256"/>
        <end position="347"/>
    </location>
</feature>
<dbReference type="Gene3D" id="1.10.287.470">
    <property type="entry name" value="Helix hairpin bin"/>
    <property type="match status" value="1"/>
</dbReference>
<dbReference type="InterPro" id="IPR058625">
    <property type="entry name" value="MdtA-like_BSH"/>
</dbReference>
<evidence type="ECO:0000256" key="2">
    <source>
        <dbReference type="SAM" id="Coils"/>
    </source>
</evidence>
<sequence>MNAETTISADSENETVTPPRKRALRTILMVAGPALVLIGAGWFYLTGGRYESTDNASLQTGMVAISPSVSGTVVSVEVDENQRVSKGDVLFRIKADSYEAAVAEAQAELANARTDASSLQADYREALSQVSAAKARYDLATSEAARQKSLVAEGISSQAQYDEAVTEARTARDSIAAAQAKAESLRANLAGSVKGDVDTQPSVRKAASRLEQARIDLADTIVRAPQDGVVTRVNQLQPGNYVTPGRPVFMLTGLHYWVQANFKENQLRYMRVGQPAEIEVDAFPDQKLKGHVESFSPGTGSSFSVLPAENATGNWVKVVQRLPVQIAIDNAPKDVPLSAGLSATVEVDTGHKRHLFGPDTPASTPASKK</sequence>
<name>A0A0B1ZPH4_9SPHN</name>
<dbReference type="OrthoDB" id="9811754at2"/>
<proteinExistence type="predicted"/>
<dbReference type="GO" id="GO:0015562">
    <property type="term" value="F:efflux transmembrane transporter activity"/>
    <property type="evidence" value="ECO:0007669"/>
    <property type="project" value="InterPro"/>
</dbReference>